<evidence type="ECO:0000313" key="3">
    <source>
        <dbReference type="Proteomes" id="UP000070533"/>
    </source>
</evidence>
<protein>
    <submittedName>
        <fullName evidence="2">Uncharacterized protein</fullName>
    </submittedName>
</protein>
<name>A0A133PVW3_9BACT</name>
<evidence type="ECO:0000313" key="2">
    <source>
        <dbReference type="EMBL" id="KXA33546.1"/>
    </source>
</evidence>
<dbReference type="PATRIC" id="fig|28128.5.peg.2490"/>
<dbReference type="AlphaFoldDB" id="A0A133PVW3"/>
<sequence length="59" mass="6752">MRLQGKETGTNGKGTPNGRRNQSASERRGKQRKPTGQKKSQEIVMIFVNLKYIFCNFVH</sequence>
<gene>
    <name evidence="2" type="ORF">HMPREF3226_02419</name>
</gene>
<organism evidence="2 3">
    <name type="scientific">Prevotella corporis</name>
    <dbReference type="NCBI Taxonomy" id="28128"/>
    <lineage>
        <taxon>Bacteria</taxon>
        <taxon>Pseudomonadati</taxon>
        <taxon>Bacteroidota</taxon>
        <taxon>Bacteroidia</taxon>
        <taxon>Bacteroidales</taxon>
        <taxon>Prevotellaceae</taxon>
        <taxon>Prevotella</taxon>
    </lineage>
</organism>
<evidence type="ECO:0000256" key="1">
    <source>
        <dbReference type="SAM" id="MobiDB-lite"/>
    </source>
</evidence>
<dbReference type="EMBL" id="LRQG01000221">
    <property type="protein sequence ID" value="KXA33546.1"/>
    <property type="molecule type" value="Genomic_DNA"/>
</dbReference>
<reference evidence="3" key="1">
    <citation type="submission" date="2016-01" db="EMBL/GenBank/DDBJ databases">
        <authorList>
            <person name="Mitreva M."/>
            <person name="Pepin K.H."/>
            <person name="Mihindukulasuriya K.A."/>
            <person name="Fulton R."/>
            <person name="Fronick C."/>
            <person name="O'Laughlin M."/>
            <person name="Miner T."/>
            <person name="Herter B."/>
            <person name="Rosa B.A."/>
            <person name="Cordes M."/>
            <person name="Tomlinson C."/>
            <person name="Wollam A."/>
            <person name="Palsikar V.B."/>
            <person name="Mardis E.R."/>
            <person name="Wilson R.K."/>
        </authorList>
    </citation>
    <scope>NUCLEOTIDE SEQUENCE [LARGE SCALE GENOMIC DNA]</scope>
    <source>
        <strain evidence="3">MJR7716</strain>
    </source>
</reference>
<dbReference type="STRING" id="28128.HMPREF3226_02419"/>
<dbReference type="Proteomes" id="UP000070533">
    <property type="component" value="Unassembled WGS sequence"/>
</dbReference>
<comment type="caution">
    <text evidence="2">The sequence shown here is derived from an EMBL/GenBank/DDBJ whole genome shotgun (WGS) entry which is preliminary data.</text>
</comment>
<feature type="compositionally biased region" description="Polar residues" evidence="1">
    <location>
        <begin position="7"/>
        <end position="24"/>
    </location>
</feature>
<keyword evidence="3" id="KW-1185">Reference proteome</keyword>
<accession>A0A133PVW3</accession>
<feature type="region of interest" description="Disordered" evidence="1">
    <location>
        <begin position="1"/>
        <end position="40"/>
    </location>
</feature>
<proteinExistence type="predicted"/>